<protein>
    <submittedName>
        <fullName evidence="2">Uncharacterized protein</fullName>
    </submittedName>
</protein>
<keyword evidence="3" id="KW-1185">Reference proteome</keyword>
<feature type="compositionally biased region" description="Basic and acidic residues" evidence="1">
    <location>
        <begin position="154"/>
        <end position="168"/>
    </location>
</feature>
<proteinExistence type="predicted"/>
<reference evidence="2 3" key="1">
    <citation type="journal article" date="2022" name="Nat. Plants">
        <title>Genomes of leafy and leafless Platanthera orchids illuminate the evolution of mycoheterotrophy.</title>
        <authorList>
            <person name="Li M.H."/>
            <person name="Liu K.W."/>
            <person name="Li Z."/>
            <person name="Lu H.C."/>
            <person name="Ye Q.L."/>
            <person name="Zhang D."/>
            <person name="Wang J.Y."/>
            <person name="Li Y.F."/>
            <person name="Zhong Z.M."/>
            <person name="Liu X."/>
            <person name="Yu X."/>
            <person name="Liu D.K."/>
            <person name="Tu X.D."/>
            <person name="Liu B."/>
            <person name="Hao Y."/>
            <person name="Liao X.Y."/>
            <person name="Jiang Y.T."/>
            <person name="Sun W.H."/>
            <person name="Chen J."/>
            <person name="Chen Y.Q."/>
            <person name="Ai Y."/>
            <person name="Zhai J.W."/>
            <person name="Wu S.S."/>
            <person name="Zhou Z."/>
            <person name="Hsiao Y.Y."/>
            <person name="Wu W.L."/>
            <person name="Chen Y.Y."/>
            <person name="Lin Y.F."/>
            <person name="Hsu J.L."/>
            <person name="Li C.Y."/>
            <person name="Wang Z.W."/>
            <person name="Zhao X."/>
            <person name="Zhong W.Y."/>
            <person name="Ma X.K."/>
            <person name="Ma L."/>
            <person name="Huang J."/>
            <person name="Chen G.Z."/>
            <person name="Huang M.Z."/>
            <person name="Huang L."/>
            <person name="Peng D.H."/>
            <person name="Luo Y.B."/>
            <person name="Zou S.Q."/>
            <person name="Chen S.P."/>
            <person name="Lan S."/>
            <person name="Tsai W.C."/>
            <person name="Van de Peer Y."/>
            <person name="Liu Z.J."/>
        </authorList>
    </citation>
    <scope>NUCLEOTIDE SEQUENCE [LARGE SCALE GENOMIC DNA]</scope>
    <source>
        <strain evidence="2">Lor287</strain>
    </source>
</reference>
<dbReference type="AlphaFoldDB" id="A0AAP0FZ37"/>
<accession>A0AAP0FZ37</accession>
<organism evidence="2 3">
    <name type="scientific">Platanthera zijinensis</name>
    <dbReference type="NCBI Taxonomy" id="2320716"/>
    <lineage>
        <taxon>Eukaryota</taxon>
        <taxon>Viridiplantae</taxon>
        <taxon>Streptophyta</taxon>
        <taxon>Embryophyta</taxon>
        <taxon>Tracheophyta</taxon>
        <taxon>Spermatophyta</taxon>
        <taxon>Magnoliopsida</taxon>
        <taxon>Liliopsida</taxon>
        <taxon>Asparagales</taxon>
        <taxon>Orchidaceae</taxon>
        <taxon>Orchidoideae</taxon>
        <taxon>Orchideae</taxon>
        <taxon>Orchidinae</taxon>
        <taxon>Platanthera</taxon>
    </lineage>
</organism>
<dbReference type="Proteomes" id="UP001418222">
    <property type="component" value="Unassembled WGS sequence"/>
</dbReference>
<comment type="caution">
    <text evidence="2">The sequence shown here is derived from an EMBL/GenBank/DDBJ whole genome shotgun (WGS) entry which is preliminary data.</text>
</comment>
<name>A0AAP0FZ37_9ASPA</name>
<feature type="region of interest" description="Disordered" evidence="1">
    <location>
        <begin position="127"/>
        <end position="168"/>
    </location>
</feature>
<evidence type="ECO:0000313" key="3">
    <source>
        <dbReference type="Proteomes" id="UP001418222"/>
    </source>
</evidence>
<feature type="compositionally biased region" description="Gly residues" evidence="1">
    <location>
        <begin position="144"/>
        <end position="153"/>
    </location>
</feature>
<feature type="region of interest" description="Disordered" evidence="1">
    <location>
        <begin position="352"/>
        <end position="373"/>
    </location>
</feature>
<dbReference type="EMBL" id="JBBWWQ010000016">
    <property type="protein sequence ID" value="KAK8926385.1"/>
    <property type="molecule type" value="Genomic_DNA"/>
</dbReference>
<sequence length="373" mass="43412">MRSPLFADGFILGLHIATPRRLQQWVDVRDSPPSPPVTPLQPLPLLDPEFRYPSRKRRSEIFGSTRNNRSSLEIRGKRTTDEELARLPRFTPWKFTQAFLSCTCIFSSKVGQISLRFWKETWMRGCSREGDEGRKGKERERGGGQELEGGGEPLGRRQREREGEDRKLDYSRDRYGAASLWPVDHHHYLPPLSHDHQVRHGHHLHHQVGRRGGRRHQRSYNQHGRFHAPWWYLHKFCRHRQFMRSPSLSLRSGHLLCLPLYRHYSQRPLHHEPPLHIVATHIKLDSPLPSTVGIHQAQSPRLKIFCLKTPWVMKGLSFKLAKFSIPLSCPISSPQVLEFIRVTGMVPKGFRHYDRMQHGSPSPMASPKQEVNE</sequence>
<feature type="compositionally biased region" description="Basic and acidic residues" evidence="1">
    <location>
        <begin position="127"/>
        <end position="143"/>
    </location>
</feature>
<gene>
    <name evidence="2" type="ORF">KSP39_PZI018624</name>
</gene>
<evidence type="ECO:0000256" key="1">
    <source>
        <dbReference type="SAM" id="MobiDB-lite"/>
    </source>
</evidence>
<evidence type="ECO:0000313" key="2">
    <source>
        <dbReference type="EMBL" id="KAK8926385.1"/>
    </source>
</evidence>